<proteinExistence type="predicted"/>
<dbReference type="AlphaFoldDB" id="A0ABD2Y9M1"/>
<feature type="region of interest" description="Disordered" evidence="1">
    <location>
        <begin position="142"/>
        <end position="175"/>
    </location>
</feature>
<feature type="compositionally biased region" description="Basic and acidic residues" evidence="1">
    <location>
        <begin position="56"/>
        <end position="68"/>
    </location>
</feature>
<sequence>MYDSWKWFLNKFRTDMGIYDRVGLTFISDRQKDLFVPWKKKSQKATSSTNPQDFNRAMEEIEKTDPKRSFNAASFAKRDANSVGRTSDSRKKTIRGRSVAKDNACNKGNGPGMVKVASWDGVGRGAIAGMVGKSLVDPSSAFGADTGLSATPIGSAQQGIGKPSTGPAQTIGKSV</sequence>
<dbReference type="Proteomes" id="UP001630127">
    <property type="component" value="Unassembled WGS sequence"/>
</dbReference>
<feature type="compositionally biased region" description="Polar residues" evidence="1">
    <location>
        <begin position="166"/>
        <end position="175"/>
    </location>
</feature>
<reference evidence="2 3" key="1">
    <citation type="submission" date="2024-11" db="EMBL/GenBank/DDBJ databases">
        <title>A near-complete genome assembly of Cinchona calisaya.</title>
        <authorList>
            <person name="Lian D.C."/>
            <person name="Zhao X.W."/>
            <person name="Wei L."/>
        </authorList>
    </citation>
    <scope>NUCLEOTIDE SEQUENCE [LARGE SCALE GENOMIC DNA]</scope>
    <source>
        <tissue evidence="2">Nenye</tissue>
    </source>
</reference>
<dbReference type="EMBL" id="JBJUIK010000014">
    <property type="protein sequence ID" value="KAL3504163.1"/>
    <property type="molecule type" value="Genomic_DNA"/>
</dbReference>
<feature type="compositionally biased region" description="Polar residues" evidence="1">
    <location>
        <begin position="44"/>
        <end position="53"/>
    </location>
</feature>
<feature type="compositionally biased region" description="Polar residues" evidence="1">
    <location>
        <begin position="148"/>
        <end position="158"/>
    </location>
</feature>
<accession>A0ABD2Y9M1</accession>
<protein>
    <submittedName>
        <fullName evidence="2">Uncharacterized protein</fullName>
    </submittedName>
</protein>
<comment type="caution">
    <text evidence="2">The sequence shown here is derived from an EMBL/GenBank/DDBJ whole genome shotgun (WGS) entry which is preliminary data.</text>
</comment>
<evidence type="ECO:0000256" key="1">
    <source>
        <dbReference type="SAM" id="MobiDB-lite"/>
    </source>
</evidence>
<feature type="region of interest" description="Disordered" evidence="1">
    <location>
        <begin position="39"/>
        <end position="112"/>
    </location>
</feature>
<evidence type="ECO:0000313" key="3">
    <source>
        <dbReference type="Proteomes" id="UP001630127"/>
    </source>
</evidence>
<keyword evidence="3" id="KW-1185">Reference proteome</keyword>
<gene>
    <name evidence="2" type="ORF">ACH5RR_034004</name>
</gene>
<organism evidence="2 3">
    <name type="scientific">Cinchona calisaya</name>
    <dbReference type="NCBI Taxonomy" id="153742"/>
    <lineage>
        <taxon>Eukaryota</taxon>
        <taxon>Viridiplantae</taxon>
        <taxon>Streptophyta</taxon>
        <taxon>Embryophyta</taxon>
        <taxon>Tracheophyta</taxon>
        <taxon>Spermatophyta</taxon>
        <taxon>Magnoliopsida</taxon>
        <taxon>eudicotyledons</taxon>
        <taxon>Gunneridae</taxon>
        <taxon>Pentapetalae</taxon>
        <taxon>asterids</taxon>
        <taxon>lamiids</taxon>
        <taxon>Gentianales</taxon>
        <taxon>Rubiaceae</taxon>
        <taxon>Cinchonoideae</taxon>
        <taxon>Cinchoneae</taxon>
        <taxon>Cinchona</taxon>
    </lineage>
</organism>
<evidence type="ECO:0000313" key="2">
    <source>
        <dbReference type="EMBL" id="KAL3504163.1"/>
    </source>
</evidence>
<name>A0ABD2Y9M1_9GENT</name>